<reference evidence="2" key="1">
    <citation type="journal article" date="2023" name="Nat. Plants">
        <title>Single-cell RNA sequencing provides a high-resolution roadmap for understanding the multicellular compartmentation of specialized metabolism.</title>
        <authorList>
            <person name="Sun S."/>
            <person name="Shen X."/>
            <person name="Li Y."/>
            <person name="Li Y."/>
            <person name="Wang S."/>
            <person name="Li R."/>
            <person name="Zhang H."/>
            <person name="Shen G."/>
            <person name="Guo B."/>
            <person name="Wei J."/>
            <person name="Xu J."/>
            <person name="St-Pierre B."/>
            <person name="Chen S."/>
            <person name="Sun C."/>
        </authorList>
    </citation>
    <scope>NUCLEOTIDE SEQUENCE [LARGE SCALE GENOMIC DNA]</scope>
</reference>
<accession>A0ACC0BWB4</accession>
<organism evidence="1 2">
    <name type="scientific">Catharanthus roseus</name>
    <name type="common">Madagascar periwinkle</name>
    <name type="synonym">Vinca rosea</name>
    <dbReference type="NCBI Taxonomy" id="4058"/>
    <lineage>
        <taxon>Eukaryota</taxon>
        <taxon>Viridiplantae</taxon>
        <taxon>Streptophyta</taxon>
        <taxon>Embryophyta</taxon>
        <taxon>Tracheophyta</taxon>
        <taxon>Spermatophyta</taxon>
        <taxon>Magnoliopsida</taxon>
        <taxon>eudicotyledons</taxon>
        <taxon>Gunneridae</taxon>
        <taxon>Pentapetalae</taxon>
        <taxon>asterids</taxon>
        <taxon>lamiids</taxon>
        <taxon>Gentianales</taxon>
        <taxon>Apocynaceae</taxon>
        <taxon>Rauvolfioideae</taxon>
        <taxon>Vinceae</taxon>
        <taxon>Catharanthinae</taxon>
        <taxon>Catharanthus</taxon>
    </lineage>
</organism>
<gene>
    <name evidence="1" type="ORF">M9H77_07910</name>
</gene>
<protein>
    <submittedName>
        <fullName evidence="1">Uncharacterized protein</fullName>
    </submittedName>
</protein>
<sequence length="537" mass="61188">MECWVGSYSFCETNIRILYGSSCANSFVLCCNTARRSLALKEKSLARYDTRIYQKKIPQNLRYLRYPKQTPDPCLLGLNTVARKKSNSYARDTNDENDDVNSFVGDELGQDEIKKAKEDKQDDDDDSGEEGSHNHDYENGEIVWESNEIEAISSLFKGRIPQKPGKLNRERPLPLPFPYKNSPLGLPTQKKFSRKPAASSTITRQSVSNQLYKNPTFLIGLAKDVKGLSPEENDVAVVLNKWAPFLRKGSLSITIRELGHMGLPERALQVFCWIQKQPHLFPDDRVLASTVEVLARSNQLKMLFKWDDDKFTSLASRSVYEAMAKGFIKGGNLRVAWKLLTAAKEGKRVLDAAVYAKLILELGKNPDKEFFVSSLLEELAEREDLNLTLQDCTAIMKICIRFKKFTIVEGLFEWFEKSGRVPSIVMYTTLVHSRYAEEKYREALAVVWEMEASNCLFDLPAYRVVFKLFVALNDLPRAVRYFSKLKEAGFSPTFDVYKDMIQIYMATGRISKCKEVLREAEMAGFNMDCLTLTNEAA</sequence>
<comment type="caution">
    <text evidence="1">The sequence shown here is derived from an EMBL/GenBank/DDBJ whole genome shotgun (WGS) entry which is preliminary data.</text>
</comment>
<keyword evidence="2" id="KW-1185">Reference proteome</keyword>
<evidence type="ECO:0000313" key="1">
    <source>
        <dbReference type="EMBL" id="KAI5676960.1"/>
    </source>
</evidence>
<evidence type="ECO:0000313" key="2">
    <source>
        <dbReference type="Proteomes" id="UP001060085"/>
    </source>
</evidence>
<dbReference type="Proteomes" id="UP001060085">
    <property type="component" value="Linkage Group LG02"/>
</dbReference>
<dbReference type="EMBL" id="CM044702">
    <property type="protein sequence ID" value="KAI5676960.1"/>
    <property type="molecule type" value="Genomic_DNA"/>
</dbReference>
<proteinExistence type="predicted"/>
<name>A0ACC0BWB4_CATRO</name>